<proteinExistence type="predicted"/>
<name>A0A3B0BVL3_9FLAO</name>
<dbReference type="AlphaFoldDB" id="A0A3B0BVL3"/>
<reference evidence="1 2" key="1">
    <citation type="submission" date="2018-10" db="EMBL/GenBank/DDBJ databases">
        <title>Ulvibacterium marinum gen. nov., sp. nov., a novel marine bacterium of the family Flavobacteriaceae, isolated from a culture of the green alga Ulva prolifera.</title>
        <authorList>
            <person name="Zhang Z."/>
        </authorList>
    </citation>
    <scope>NUCLEOTIDE SEQUENCE [LARGE SCALE GENOMIC DNA]</scope>
    <source>
        <strain evidence="1 2">CCMM003</strain>
    </source>
</reference>
<dbReference type="EMBL" id="RBCJ01000006">
    <property type="protein sequence ID" value="RKN76990.1"/>
    <property type="molecule type" value="Genomic_DNA"/>
</dbReference>
<evidence type="ECO:0000313" key="2">
    <source>
        <dbReference type="Proteomes" id="UP000276603"/>
    </source>
</evidence>
<organism evidence="1 2">
    <name type="scientific">Ulvibacterium marinum</name>
    <dbReference type="NCBI Taxonomy" id="2419782"/>
    <lineage>
        <taxon>Bacteria</taxon>
        <taxon>Pseudomonadati</taxon>
        <taxon>Bacteroidota</taxon>
        <taxon>Flavobacteriia</taxon>
        <taxon>Flavobacteriales</taxon>
        <taxon>Flavobacteriaceae</taxon>
        <taxon>Ulvibacterium</taxon>
    </lineage>
</organism>
<accession>A0A3B0BVL3</accession>
<dbReference type="Proteomes" id="UP000276603">
    <property type="component" value="Unassembled WGS sequence"/>
</dbReference>
<gene>
    <name evidence="1" type="ORF">D7Z94_24765</name>
</gene>
<sequence>MDTNAQTVLGWSDLSEGISWEVPSPENIFPAFQEANFSPKMKALEGKKVVITGYLLVLDSQQSIYLLSKNPMASCFFCGNGGPETVLDLKFVEKPSFVMDELLSVEGILYLNENNPNACYYRIEDADAISFK</sequence>
<comment type="caution">
    <text evidence="1">The sequence shown here is derived from an EMBL/GenBank/DDBJ whole genome shotgun (WGS) entry which is preliminary data.</text>
</comment>
<keyword evidence="2" id="KW-1185">Reference proteome</keyword>
<protein>
    <submittedName>
        <fullName evidence="1">DUF3299 domain-containing protein</fullName>
    </submittedName>
</protein>
<evidence type="ECO:0000313" key="1">
    <source>
        <dbReference type="EMBL" id="RKN76990.1"/>
    </source>
</evidence>